<dbReference type="EMBL" id="VSRR010017284">
    <property type="protein sequence ID" value="MPC60200.1"/>
    <property type="molecule type" value="Genomic_DNA"/>
</dbReference>
<evidence type="ECO:0000256" key="1">
    <source>
        <dbReference type="SAM" id="MobiDB-lite"/>
    </source>
</evidence>
<accession>A0A5B7GIS7</accession>
<dbReference type="Proteomes" id="UP000324222">
    <property type="component" value="Unassembled WGS sequence"/>
</dbReference>
<comment type="caution">
    <text evidence="2">The sequence shown here is derived from an EMBL/GenBank/DDBJ whole genome shotgun (WGS) entry which is preliminary data.</text>
</comment>
<evidence type="ECO:0000313" key="3">
    <source>
        <dbReference type="Proteomes" id="UP000324222"/>
    </source>
</evidence>
<reference evidence="2 3" key="1">
    <citation type="submission" date="2019-05" db="EMBL/GenBank/DDBJ databases">
        <title>Another draft genome of Portunus trituberculatus and its Hox gene families provides insights of decapod evolution.</title>
        <authorList>
            <person name="Jeong J.-H."/>
            <person name="Song I."/>
            <person name="Kim S."/>
            <person name="Choi T."/>
            <person name="Kim D."/>
            <person name="Ryu S."/>
            <person name="Kim W."/>
        </authorList>
    </citation>
    <scope>NUCLEOTIDE SEQUENCE [LARGE SCALE GENOMIC DNA]</scope>
    <source>
        <tissue evidence="2">Muscle</tissue>
    </source>
</reference>
<dbReference type="AlphaFoldDB" id="A0A5B7GIS7"/>
<protein>
    <submittedName>
        <fullName evidence="2">Uncharacterized protein</fullName>
    </submittedName>
</protein>
<sequence length="93" mass="10567">MDVGKVRGRKSTPLPASQSRGYRSFVPVSSILQLLEYWNRIAEPLTVEQVAGVSCLNLDQSDSKIEGRLNDRKEKLLETRRLRGEQGTSYKMQ</sequence>
<name>A0A5B7GIS7_PORTR</name>
<feature type="compositionally biased region" description="Basic residues" evidence="1">
    <location>
        <begin position="1"/>
        <end position="10"/>
    </location>
</feature>
<gene>
    <name evidence="2" type="ORF">E2C01_054238</name>
</gene>
<proteinExistence type="predicted"/>
<keyword evidence="3" id="KW-1185">Reference proteome</keyword>
<organism evidence="2 3">
    <name type="scientific">Portunus trituberculatus</name>
    <name type="common">Swimming crab</name>
    <name type="synonym">Neptunus trituberculatus</name>
    <dbReference type="NCBI Taxonomy" id="210409"/>
    <lineage>
        <taxon>Eukaryota</taxon>
        <taxon>Metazoa</taxon>
        <taxon>Ecdysozoa</taxon>
        <taxon>Arthropoda</taxon>
        <taxon>Crustacea</taxon>
        <taxon>Multicrustacea</taxon>
        <taxon>Malacostraca</taxon>
        <taxon>Eumalacostraca</taxon>
        <taxon>Eucarida</taxon>
        <taxon>Decapoda</taxon>
        <taxon>Pleocyemata</taxon>
        <taxon>Brachyura</taxon>
        <taxon>Eubrachyura</taxon>
        <taxon>Portunoidea</taxon>
        <taxon>Portunidae</taxon>
        <taxon>Portuninae</taxon>
        <taxon>Portunus</taxon>
    </lineage>
</organism>
<evidence type="ECO:0000313" key="2">
    <source>
        <dbReference type="EMBL" id="MPC60200.1"/>
    </source>
</evidence>
<feature type="region of interest" description="Disordered" evidence="1">
    <location>
        <begin position="1"/>
        <end position="21"/>
    </location>
</feature>